<sequence>MKIPRRSLNERRVEIDLSLYPPESQMRSKLTSTALVSDRFGVSDRATAVIASSVLYHLGMISEEDTSLGIDKIKIRREKDNTIFQEKIGTNIYRRIGKEEHISVIREPSGRYVRHVTPASGTGSDIAKSIRKCMEDNDVDINELEAIGCDGSATNTGWKKWCYPQHRA</sequence>
<accession>A0A4Y2X6G1</accession>
<evidence type="ECO:0000313" key="3">
    <source>
        <dbReference type="Proteomes" id="UP000499080"/>
    </source>
</evidence>
<dbReference type="AlphaFoldDB" id="A0A4Y2X6G1"/>
<gene>
    <name evidence="1" type="ORF">AVEN_137238_1</name>
    <name evidence="2" type="ORF">AVEN_198781_1</name>
</gene>
<evidence type="ECO:0000313" key="1">
    <source>
        <dbReference type="EMBL" id="GBO44430.1"/>
    </source>
</evidence>
<comment type="caution">
    <text evidence="1">The sequence shown here is derived from an EMBL/GenBank/DDBJ whole genome shotgun (WGS) entry which is preliminary data.</text>
</comment>
<dbReference type="EMBL" id="BGPR01071150">
    <property type="protein sequence ID" value="GBO44431.1"/>
    <property type="molecule type" value="Genomic_DNA"/>
</dbReference>
<dbReference type="Proteomes" id="UP000499080">
    <property type="component" value="Unassembled WGS sequence"/>
</dbReference>
<protein>
    <recommendedName>
        <fullName evidence="4">DUF4371 domain-containing protein</fullName>
    </recommendedName>
</protein>
<proteinExistence type="predicted"/>
<keyword evidence="3" id="KW-1185">Reference proteome</keyword>
<evidence type="ECO:0008006" key="4">
    <source>
        <dbReference type="Google" id="ProtNLM"/>
    </source>
</evidence>
<reference evidence="1 3" key="1">
    <citation type="journal article" date="2019" name="Sci. Rep.">
        <title>Orb-weaving spider Araneus ventricosus genome elucidates the spidroin gene catalogue.</title>
        <authorList>
            <person name="Kono N."/>
            <person name="Nakamura H."/>
            <person name="Ohtoshi R."/>
            <person name="Moran D.A.P."/>
            <person name="Shinohara A."/>
            <person name="Yoshida Y."/>
            <person name="Fujiwara M."/>
            <person name="Mori M."/>
            <person name="Tomita M."/>
            <person name="Arakawa K."/>
        </authorList>
    </citation>
    <scope>NUCLEOTIDE SEQUENCE [LARGE SCALE GENOMIC DNA]</scope>
</reference>
<name>A0A4Y2X6G1_ARAVE</name>
<evidence type="ECO:0000313" key="2">
    <source>
        <dbReference type="EMBL" id="GBO44431.1"/>
    </source>
</evidence>
<dbReference type="EMBL" id="BGPR01071147">
    <property type="protein sequence ID" value="GBO44430.1"/>
    <property type="molecule type" value="Genomic_DNA"/>
</dbReference>
<dbReference type="OrthoDB" id="7482667at2759"/>
<organism evidence="1 3">
    <name type="scientific">Araneus ventricosus</name>
    <name type="common">Orbweaver spider</name>
    <name type="synonym">Epeira ventricosa</name>
    <dbReference type="NCBI Taxonomy" id="182803"/>
    <lineage>
        <taxon>Eukaryota</taxon>
        <taxon>Metazoa</taxon>
        <taxon>Ecdysozoa</taxon>
        <taxon>Arthropoda</taxon>
        <taxon>Chelicerata</taxon>
        <taxon>Arachnida</taxon>
        <taxon>Araneae</taxon>
        <taxon>Araneomorphae</taxon>
        <taxon>Entelegynae</taxon>
        <taxon>Araneoidea</taxon>
        <taxon>Araneidae</taxon>
        <taxon>Araneus</taxon>
    </lineage>
</organism>